<keyword evidence="2 9" id="KW-1003">Cell membrane</keyword>
<dbReference type="AlphaFoldDB" id="A0A1Y6BNN5"/>
<dbReference type="EMBL" id="FWZT01000007">
    <property type="protein sequence ID" value="SMF20518.1"/>
    <property type="molecule type" value="Genomic_DNA"/>
</dbReference>
<comment type="pathway">
    <text evidence="9">Protein modification; lipoprotein biosynthesis (signal peptide cleavage).</text>
</comment>
<keyword evidence="5 9" id="KW-0064">Aspartyl protease</keyword>
<dbReference type="PROSITE" id="PS00855">
    <property type="entry name" value="SPASE_II"/>
    <property type="match status" value="1"/>
</dbReference>
<feature type="transmembrane region" description="Helical" evidence="9">
    <location>
        <begin position="175"/>
        <end position="194"/>
    </location>
</feature>
<organism evidence="12 13">
    <name type="scientific">Pseudobacteriovorax antillogorgiicola</name>
    <dbReference type="NCBI Taxonomy" id="1513793"/>
    <lineage>
        <taxon>Bacteria</taxon>
        <taxon>Pseudomonadati</taxon>
        <taxon>Bdellovibrionota</taxon>
        <taxon>Oligoflexia</taxon>
        <taxon>Oligoflexales</taxon>
        <taxon>Pseudobacteriovoracaceae</taxon>
        <taxon>Pseudobacteriovorax</taxon>
    </lineage>
</organism>
<evidence type="ECO:0000256" key="8">
    <source>
        <dbReference type="ARBA" id="ARBA00023136"/>
    </source>
</evidence>
<sequence>MLKNIRFPFLSTRIGKLMFLALTLVFLGSVGLDQVSKRHAHGTLLTWEHETNKRQFRTDSYHVFTLGEVRTEDNQRGEYFRFKFQYQRNTGAAFSMLADLDDTYRVPFFYAVTLIAIFFVSYYLKTLPLNYHVTRLGLVLILSGAIGNFLDRVVFGYVIDFLDVDWNLFGWHHDFAVFNIADVAINLGIICFIIESLLRKKPVEVTLQGELIASK</sequence>
<evidence type="ECO:0000256" key="10">
    <source>
        <dbReference type="RuleBase" id="RU000594"/>
    </source>
</evidence>
<keyword evidence="7 9" id="KW-1133">Transmembrane helix</keyword>
<evidence type="ECO:0000313" key="12">
    <source>
        <dbReference type="EMBL" id="SMF20518.1"/>
    </source>
</evidence>
<evidence type="ECO:0000256" key="1">
    <source>
        <dbReference type="ARBA" id="ARBA00006139"/>
    </source>
</evidence>
<keyword evidence="4 9" id="KW-0812">Transmembrane</keyword>
<evidence type="ECO:0000256" key="6">
    <source>
        <dbReference type="ARBA" id="ARBA00022801"/>
    </source>
</evidence>
<keyword evidence="3 9" id="KW-0645">Protease</keyword>
<dbReference type="OrthoDB" id="5294746at2"/>
<protein>
    <recommendedName>
        <fullName evidence="9">Lipoprotein signal peptidase</fullName>
        <ecNumber evidence="9">3.4.23.36</ecNumber>
    </recommendedName>
    <alternativeName>
        <fullName evidence="9">Prolipoprotein signal peptidase</fullName>
    </alternativeName>
    <alternativeName>
        <fullName evidence="9">Signal peptidase II</fullName>
        <shortName evidence="9">SPase II</shortName>
    </alternativeName>
</protein>
<evidence type="ECO:0000256" key="4">
    <source>
        <dbReference type="ARBA" id="ARBA00022692"/>
    </source>
</evidence>
<feature type="active site" evidence="9">
    <location>
        <position position="160"/>
    </location>
</feature>
<evidence type="ECO:0000256" key="9">
    <source>
        <dbReference type="HAMAP-Rule" id="MF_00161"/>
    </source>
</evidence>
<comment type="similarity">
    <text evidence="1 9 11">Belongs to the peptidase A8 family.</text>
</comment>
<evidence type="ECO:0000313" key="13">
    <source>
        <dbReference type="Proteomes" id="UP000192907"/>
    </source>
</evidence>
<dbReference type="UniPathway" id="UPA00665"/>
<keyword evidence="6 9" id="KW-0378">Hydrolase</keyword>
<evidence type="ECO:0000256" key="2">
    <source>
        <dbReference type="ARBA" id="ARBA00022475"/>
    </source>
</evidence>
<comment type="caution">
    <text evidence="9">Lacks conserved residue(s) required for the propagation of feature annotation.</text>
</comment>
<dbReference type="Pfam" id="PF01252">
    <property type="entry name" value="Peptidase_A8"/>
    <property type="match status" value="1"/>
</dbReference>
<dbReference type="PANTHER" id="PTHR33695">
    <property type="entry name" value="LIPOPROTEIN SIGNAL PEPTIDASE"/>
    <property type="match status" value="1"/>
</dbReference>
<keyword evidence="13" id="KW-1185">Reference proteome</keyword>
<proteinExistence type="inferred from homology"/>
<feature type="active site" evidence="9">
    <location>
        <position position="182"/>
    </location>
</feature>
<reference evidence="13" key="1">
    <citation type="submission" date="2017-04" db="EMBL/GenBank/DDBJ databases">
        <authorList>
            <person name="Varghese N."/>
            <person name="Submissions S."/>
        </authorList>
    </citation>
    <scope>NUCLEOTIDE SEQUENCE [LARGE SCALE GENOMIC DNA]</scope>
    <source>
        <strain evidence="13">RKEM611</strain>
    </source>
</reference>
<comment type="subcellular location">
    <subcellularLocation>
        <location evidence="9">Cell membrane</location>
        <topology evidence="9">Multi-pass membrane protein</topology>
    </subcellularLocation>
</comment>
<evidence type="ECO:0000256" key="3">
    <source>
        <dbReference type="ARBA" id="ARBA00022670"/>
    </source>
</evidence>
<dbReference type="HAMAP" id="MF_00161">
    <property type="entry name" value="LspA"/>
    <property type="match status" value="1"/>
</dbReference>
<dbReference type="Proteomes" id="UP000192907">
    <property type="component" value="Unassembled WGS sequence"/>
</dbReference>
<dbReference type="PANTHER" id="PTHR33695:SF1">
    <property type="entry name" value="LIPOPROTEIN SIGNAL PEPTIDASE"/>
    <property type="match status" value="1"/>
</dbReference>
<dbReference type="InterPro" id="IPR001872">
    <property type="entry name" value="Peptidase_A8"/>
</dbReference>
<dbReference type="EC" id="3.4.23.36" evidence="9"/>
<dbReference type="GO" id="GO:0006508">
    <property type="term" value="P:proteolysis"/>
    <property type="evidence" value="ECO:0007669"/>
    <property type="project" value="UniProtKB-KW"/>
</dbReference>
<name>A0A1Y6BNN5_9BACT</name>
<dbReference type="RefSeq" id="WP_132318595.1">
    <property type="nucleotide sequence ID" value="NZ_FWZT01000007.1"/>
</dbReference>
<dbReference type="NCBIfam" id="TIGR00077">
    <property type="entry name" value="lspA"/>
    <property type="match status" value="1"/>
</dbReference>
<keyword evidence="8 9" id="KW-0472">Membrane</keyword>
<evidence type="ECO:0000256" key="11">
    <source>
        <dbReference type="RuleBase" id="RU004181"/>
    </source>
</evidence>
<feature type="transmembrane region" description="Helical" evidence="9">
    <location>
        <begin position="104"/>
        <end position="124"/>
    </location>
</feature>
<dbReference type="GO" id="GO:0004190">
    <property type="term" value="F:aspartic-type endopeptidase activity"/>
    <property type="evidence" value="ECO:0007669"/>
    <property type="project" value="UniProtKB-UniRule"/>
</dbReference>
<dbReference type="STRING" id="1513793.SAMN06296036_10735"/>
<comment type="catalytic activity">
    <reaction evidence="9 10">
        <text>Release of signal peptides from bacterial membrane prolipoproteins. Hydrolyzes -Xaa-Yaa-Zaa-|-(S,diacylglyceryl)Cys-, in which Xaa is hydrophobic (preferably Leu), and Yaa (Ala or Ser) and Zaa (Gly or Ala) have small, neutral side chains.</text>
        <dbReference type="EC" id="3.4.23.36"/>
    </reaction>
</comment>
<feature type="transmembrane region" description="Helical" evidence="9">
    <location>
        <begin position="136"/>
        <end position="155"/>
    </location>
</feature>
<gene>
    <name evidence="9" type="primary">lspA</name>
    <name evidence="12" type="ORF">SAMN06296036_10735</name>
</gene>
<evidence type="ECO:0000256" key="5">
    <source>
        <dbReference type="ARBA" id="ARBA00022750"/>
    </source>
</evidence>
<dbReference type="GO" id="GO:0005886">
    <property type="term" value="C:plasma membrane"/>
    <property type="evidence" value="ECO:0007669"/>
    <property type="project" value="UniProtKB-SubCell"/>
</dbReference>
<comment type="function">
    <text evidence="9 10">This protein specifically catalyzes the removal of signal peptides from prolipoproteins.</text>
</comment>
<accession>A0A1Y6BNN5</accession>
<dbReference type="PRINTS" id="PR00781">
    <property type="entry name" value="LIPOSIGPTASE"/>
</dbReference>
<evidence type="ECO:0000256" key="7">
    <source>
        <dbReference type="ARBA" id="ARBA00022989"/>
    </source>
</evidence>
<keyword evidence="12" id="KW-0449">Lipoprotein</keyword>